<dbReference type="EMBL" id="PFAH01000008">
    <property type="protein sequence ID" value="PIR97891.1"/>
    <property type="molecule type" value="Genomic_DNA"/>
</dbReference>
<comment type="caution">
    <text evidence="2">The sequence shown here is derived from an EMBL/GenBank/DDBJ whole genome shotgun (WGS) entry which is preliminary data.</text>
</comment>
<dbReference type="AlphaFoldDB" id="A0A2H0VFN4"/>
<accession>A0A2H0VFN4</accession>
<dbReference type="InterPro" id="IPR015947">
    <property type="entry name" value="PUA-like_sf"/>
</dbReference>
<organism evidence="2 3">
    <name type="scientific">Candidatus Colwellbacteria bacterium CG10_big_fil_rev_8_21_14_0_10_42_22</name>
    <dbReference type="NCBI Taxonomy" id="1974540"/>
    <lineage>
        <taxon>Bacteria</taxon>
        <taxon>Candidatus Colwelliibacteriota</taxon>
    </lineage>
</organism>
<evidence type="ECO:0000259" key="1">
    <source>
        <dbReference type="Pfam" id="PF12961"/>
    </source>
</evidence>
<dbReference type="Proteomes" id="UP000231466">
    <property type="component" value="Unassembled WGS sequence"/>
</dbReference>
<sequence length="89" mass="10662">MAEYKKKVWPQQFESLKSGKRKADLRLAEFEPHEGDTMILQEWNPETQEYTGRELKKKITHISKFRVDDIPFWAEQEIREKGILIISLE</sequence>
<reference evidence="3" key="1">
    <citation type="submission" date="2017-09" db="EMBL/GenBank/DDBJ databases">
        <title>Depth-based differentiation of microbial function through sediment-hosted aquifers and enrichment of novel symbionts in the deep terrestrial subsurface.</title>
        <authorList>
            <person name="Probst A.J."/>
            <person name="Ladd B."/>
            <person name="Jarett J.K."/>
            <person name="Geller-Mcgrath D.E."/>
            <person name="Sieber C.M.K."/>
            <person name="Emerson J.B."/>
            <person name="Anantharaman K."/>
            <person name="Thomas B.C."/>
            <person name="Malmstrom R."/>
            <person name="Stieglmeier M."/>
            <person name="Klingl A."/>
            <person name="Woyke T."/>
            <person name="Ryan C.M."/>
            <person name="Banfield J.F."/>
        </authorList>
    </citation>
    <scope>NUCLEOTIDE SEQUENCE [LARGE SCALE GENOMIC DNA]</scope>
</reference>
<dbReference type="Pfam" id="PF12961">
    <property type="entry name" value="DUF3850"/>
    <property type="match status" value="1"/>
</dbReference>
<gene>
    <name evidence="2" type="ORF">COT89_02355</name>
</gene>
<proteinExistence type="predicted"/>
<dbReference type="SUPFAM" id="SSF88697">
    <property type="entry name" value="PUA domain-like"/>
    <property type="match status" value="1"/>
</dbReference>
<evidence type="ECO:0000313" key="2">
    <source>
        <dbReference type="EMBL" id="PIR97891.1"/>
    </source>
</evidence>
<name>A0A2H0VFN4_9BACT</name>
<feature type="domain" description="DUF3850" evidence="1">
    <location>
        <begin position="7"/>
        <end position="64"/>
    </location>
</feature>
<dbReference type="InterPro" id="IPR039440">
    <property type="entry name" value="DUF3850"/>
</dbReference>
<protein>
    <recommendedName>
        <fullName evidence="1">DUF3850 domain-containing protein</fullName>
    </recommendedName>
</protein>
<dbReference type="Gene3D" id="2.30.130.30">
    <property type="entry name" value="Hypothetical protein"/>
    <property type="match status" value="1"/>
</dbReference>
<evidence type="ECO:0000313" key="3">
    <source>
        <dbReference type="Proteomes" id="UP000231466"/>
    </source>
</evidence>